<accession>A0ABW8AMY9</accession>
<feature type="domain" description="Peptidase S26" evidence="8">
    <location>
        <begin position="29"/>
        <end position="218"/>
    </location>
</feature>
<evidence type="ECO:0000256" key="1">
    <source>
        <dbReference type="ARBA" id="ARBA00000677"/>
    </source>
</evidence>
<dbReference type="InterPro" id="IPR019758">
    <property type="entry name" value="Pept_S26A_signal_pept_1_CS"/>
</dbReference>
<keyword evidence="6" id="KW-0472">Membrane</keyword>
<feature type="region of interest" description="Disordered" evidence="7">
    <location>
        <begin position="225"/>
        <end position="246"/>
    </location>
</feature>
<dbReference type="EC" id="3.4.21.89" evidence="4 6"/>
<dbReference type="PANTHER" id="PTHR43390">
    <property type="entry name" value="SIGNAL PEPTIDASE I"/>
    <property type="match status" value="1"/>
</dbReference>
<gene>
    <name evidence="9" type="primary">lepB</name>
    <name evidence="9" type="ORF">ACIB24_11855</name>
</gene>
<keyword evidence="6" id="KW-0645">Protease</keyword>
<dbReference type="CDD" id="cd06530">
    <property type="entry name" value="S26_SPase_I"/>
    <property type="match status" value="1"/>
</dbReference>
<feature type="compositionally biased region" description="Low complexity" evidence="7">
    <location>
        <begin position="225"/>
        <end position="239"/>
    </location>
</feature>
<keyword evidence="6" id="KW-1133">Transmembrane helix</keyword>
<dbReference type="PANTHER" id="PTHR43390:SF1">
    <property type="entry name" value="CHLOROPLAST PROCESSING PEPTIDASE"/>
    <property type="match status" value="1"/>
</dbReference>
<dbReference type="PROSITE" id="PS00761">
    <property type="entry name" value="SPASE_I_3"/>
    <property type="match status" value="1"/>
</dbReference>
<evidence type="ECO:0000259" key="8">
    <source>
        <dbReference type="Pfam" id="PF10502"/>
    </source>
</evidence>
<organism evidence="9 10">
    <name type="scientific">Spongisporangium articulatum</name>
    <dbReference type="NCBI Taxonomy" id="3362603"/>
    <lineage>
        <taxon>Bacteria</taxon>
        <taxon>Bacillati</taxon>
        <taxon>Actinomycetota</taxon>
        <taxon>Actinomycetes</taxon>
        <taxon>Kineosporiales</taxon>
        <taxon>Kineosporiaceae</taxon>
        <taxon>Spongisporangium</taxon>
    </lineage>
</organism>
<sequence length="246" mass="26061">MLIGEPARVAAGVRPRPRPESYRVPRSRRYAVLAVAGLVTIALVRGLVVQSFVVPTGSMDPTVRAGDRVLVSRMSYTLGEIHRGDVIVFDGNGTFDPAPAPARNGLAELGRTVAAAFSLPVGSQDYVKRVVGLPGERVVCCDAQGHLTVNGVPLTEPYVNPQDVPSVERFDVTVPAGRLWVMGDHRSASADSRAHRNLPGGGTVPLERVVGKVVGIYWPPAHAGGISSDSGSSKSSMQSLARPKER</sequence>
<dbReference type="InterPro" id="IPR000223">
    <property type="entry name" value="Pept_S26A_signal_pept_1"/>
</dbReference>
<proteinExistence type="inferred from homology"/>
<dbReference type="Proteomes" id="UP001612915">
    <property type="component" value="Unassembled WGS sequence"/>
</dbReference>
<dbReference type="SUPFAM" id="SSF51306">
    <property type="entry name" value="LexA/Signal peptidase"/>
    <property type="match status" value="1"/>
</dbReference>
<dbReference type="InterPro" id="IPR036286">
    <property type="entry name" value="LexA/Signal_pep-like_sf"/>
</dbReference>
<evidence type="ECO:0000256" key="2">
    <source>
        <dbReference type="ARBA" id="ARBA00004401"/>
    </source>
</evidence>
<reference evidence="9 10" key="1">
    <citation type="submission" date="2024-10" db="EMBL/GenBank/DDBJ databases">
        <title>The Natural Products Discovery Center: Release of the First 8490 Sequenced Strains for Exploring Actinobacteria Biosynthetic Diversity.</title>
        <authorList>
            <person name="Kalkreuter E."/>
            <person name="Kautsar S.A."/>
            <person name="Yang D."/>
            <person name="Bader C.D."/>
            <person name="Teijaro C.N."/>
            <person name="Fluegel L."/>
            <person name="Davis C.M."/>
            <person name="Simpson J.R."/>
            <person name="Lauterbach L."/>
            <person name="Steele A.D."/>
            <person name="Gui C."/>
            <person name="Meng S."/>
            <person name="Li G."/>
            <person name="Viehrig K."/>
            <person name="Ye F."/>
            <person name="Su P."/>
            <person name="Kiefer A.F."/>
            <person name="Nichols A."/>
            <person name="Cepeda A.J."/>
            <person name="Yan W."/>
            <person name="Fan B."/>
            <person name="Jiang Y."/>
            <person name="Adhikari A."/>
            <person name="Zheng C.-J."/>
            <person name="Schuster L."/>
            <person name="Cowan T.M."/>
            <person name="Smanski M.J."/>
            <person name="Chevrette M.G."/>
            <person name="De Carvalho L.P.S."/>
            <person name="Shen B."/>
        </authorList>
    </citation>
    <scope>NUCLEOTIDE SEQUENCE [LARGE SCALE GENOMIC DNA]</scope>
    <source>
        <strain evidence="9 10">NPDC049639</strain>
    </source>
</reference>
<keyword evidence="10" id="KW-1185">Reference proteome</keyword>
<evidence type="ECO:0000256" key="4">
    <source>
        <dbReference type="ARBA" id="ARBA00013208"/>
    </source>
</evidence>
<comment type="catalytic activity">
    <reaction evidence="1 6">
        <text>Cleavage of hydrophobic, N-terminal signal or leader sequences from secreted and periplasmic proteins.</text>
        <dbReference type="EC" id="3.4.21.89"/>
    </reaction>
</comment>
<dbReference type="RefSeq" id="WP_398280036.1">
    <property type="nucleotide sequence ID" value="NZ_JBITLV010000003.1"/>
</dbReference>
<keyword evidence="6" id="KW-0812">Transmembrane</keyword>
<evidence type="ECO:0000256" key="6">
    <source>
        <dbReference type="RuleBase" id="RU362042"/>
    </source>
</evidence>
<evidence type="ECO:0000313" key="10">
    <source>
        <dbReference type="Proteomes" id="UP001612915"/>
    </source>
</evidence>
<dbReference type="Pfam" id="PF10502">
    <property type="entry name" value="Peptidase_S26"/>
    <property type="match status" value="1"/>
</dbReference>
<dbReference type="Gene3D" id="2.10.109.10">
    <property type="entry name" value="Umud Fragment, subunit A"/>
    <property type="match status" value="1"/>
</dbReference>
<dbReference type="GO" id="GO:0009003">
    <property type="term" value="F:signal peptidase activity"/>
    <property type="evidence" value="ECO:0007669"/>
    <property type="project" value="UniProtKB-EC"/>
</dbReference>
<dbReference type="PRINTS" id="PR00727">
    <property type="entry name" value="LEADERPTASE"/>
</dbReference>
<comment type="subcellular location">
    <subcellularLocation>
        <location evidence="2">Cell membrane</location>
        <topology evidence="2">Single-pass type II membrane protein</topology>
    </subcellularLocation>
    <subcellularLocation>
        <location evidence="6">Membrane</location>
        <topology evidence="6">Single-pass type II membrane protein</topology>
    </subcellularLocation>
</comment>
<dbReference type="InterPro" id="IPR019533">
    <property type="entry name" value="Peptidase_S26"/>
</dbReference>
<keyword evidence="5 6" id="KW-0378">Hydrolase</keyword>
<evidence type="ECO:0000256" key="7">
    <source>
        <dbReference type="SAM" id="MobiDB-lite"/>
    </source>
</evidence>
<dbReference type="EMBL" id="JBITLV010000003">
    <property type="protein sequence ID" value="MFI7587759.1"/>
    <property type="molecule type" value="Genomic_DNA"/>
</dbReference>
<evidence type="ECO:0000256" key="3">
    <source>
        <dbReference type="ARBA" id="ARBA00009370"/>
    </source>
</evidence>
<evidence type="ECO:0000256" key="5">
    <source>
        <dbReference type="ARBA" id="ARBA00022801"/>
    </source>
</evidence>
<evidence type="ECO:0000313" key="9">
    <source>
        <dbReference type="EMBL" id="MFI7587759.1"/>
    </source>
</evidence>
<feature type="transmembrane region" description="Helical" evidence="6">
    <location>
        <begin position="30"/>
        <end position="53"/>
    </location>
</feature>
<dbReference type="NCBIfam" id="TIGR02227">
    <property type="entry name" value="sigpep_I_bact"/>
    <property type="match status" value="1"/>
</dbReference>
<name>A0ABW8AMY9_9ACTN</name>
<protein>
    <recommendedName>
        <fullName evidence="4 6">Signal peptidase I</fullName>
        <ecNumber evidence="4 6">3.4.21.89</ecNumber>
    </recommendedName>
</protein>
<comment type="similarity">
    <text evidence="3 6">Belongs to the peptidase S26 family.</text>
</comment>
<comment type="caution">
    <text evidence="9">The sequence shown here is derived from an EMBL/GenBank/DDBJ whole genome shotgun (WGS) entry which is preliminary data.</text>
</comment>